<feature type="domain" description="ABC transporter" evidence="6">
    <location>
        <begin position="10"/>
        <end position="243"/>
    </location>
</feature>
<dbReference type="EMBL" id="JANZXA010000005">
    <property type="protein sequence ID" value="MCT2399855.1"/>
    <property type="molecule type" value="Genomic_DNA"/>
</dbReference>
<dbReference type="CDD" id="cd03214">
    <property type="entry name" value="ABC_Iron-Siderophores_B12_Hemin"/>
    <property type="match status" value="1"/>
</dbReference>
<reference evidence="7" key="1">
    <citation type="submission" date="2022-09" db="EMBL/GenBank/DDBJ databases">
        <title>Novosphingobium sp. Nov., a polycyclic aromatic hydrocarbon-degrading bacterium isolated form mangrove sediments in HongKong.</title>
        <authorList>
            <person name="Hu Z."/>
        </authorList>
    </citation>
    <scope>NUCLEOTIDE SEQUENCE</scope>
    <source>
        <strain evidence="7">HK4-1</strain>
    </source>
</reference>
<comment type="caution">
    <text evidence="7">The sequence shown here is derived from an EMBL/GenBank/DDBJ whole genome shotgun (WGS) entry which is preliminary data.</text>
</comment>
<dbReference type="Pfam" id="PF00005">
    <property type="entry name" value="ABC_tran"/>
    <property type="match status" value="1"/>
</dbReference>
<accession>A0ABT2I4V2</accession>
<evidence type="ECO:0000256" key="3">
    <source>
        <dbReference type="ARBA" id="ARBA00022840"/>
    </source>
</evidence>
<dbReference type="PROSITE" id="PS50893">
    <property type="entry name" value="ABC_TRANSPORTER_2"/>
    <property type="match status" value="1"/>
</dbReference>
<proteinExistence type="predicted"/>
<dbReference type="RefSeq" id="WP_260045953.1">
    <property type="nucleotide sequence ID" value="NZ_JANZXA010000005.1"/>
</dbReference>
<keyword evidence="4" id="KW-1278">Translocase</keyword>
<dbReference type="InterPro" id="IPR017871">
    <property type="entry name" value="ABC_transporter-like_CS"/>
</dbReference>
<sequence length="261" mass="27373">MNAEHPGLSVAGDELGALGLHVQDRLADISLTLHPGEITAICGPNGAGKSTLLSCLAGLLQPDGGHVALCGQPLRSLSPHARARVLGYLPQSPEVAWDVSVEVLVSLGRLPWRGAPAGEAQAAIDEAIAAMDLEHFRHRPVSRLSGGERARALMARVLATRPGWLLADEPLANLDLAHAAALVHRFREQARAGRGVVLVLHDLAMAMNHADRVIVLGRGSLAADGPPETALDPQVIERVWGCPARWLGEPGARALSVGPVA</sequence>
<evidence type="ECO:0000256" key="5">
    <source>
        <dbReference type="ARBA" id="ARBA00037066"/>
    </source>
</evidence>
<dbReference type="InterPro" id="IPR027417">
    <property type="entry name" value="P-loop_NTPase"/>
</dbReference>
<evidence type="ECO:0000259" key="6">
    <source>
        <dbReference type="PROSITE" id="PS50893"/>
    </source>
</evidence>
<organism evidence="7 8">
    <name type="scientific">Novosphingobium mangrovi</name>
    <name type="common">ex Huang et al. 2023</name>
    <dbReference type="NCBI Taxonomy" id="2976432"/>
    <lineage>
        <taxon>Bacteria</taxon>
        <taxon>Pseudomonadati</taxon>
        <taxon>Pseudomonadota</taxon>
        <taxon>Alphaproteobacteria</taxon>
        <taxon>Sphingomonadales</taxon>
        <taxon>Sphingomonadaceae</taxon>
        <taxon>Novosphingobium</taxon>
    </lineage>
</organism>
<dbReference type="InterPro" id="IPR003439">
    <property type="entry name" value="ABC_transporter-like_ATP-bd"/>
</dbReference>
<keyword evidence="1" id="KW-0813">Transport</keyword>
<dbReference type="InterPro" id="IPR003593">
    <property type="entry name" value="AAA+_ATPase"/>
</dbReference>
<evidence type="ECO:0000313" key="7">
    <source>
        <dbReference type="EMBL" id="MCT2399855.1"/>
    </source>
</evidence>
<evidence type="ECO:0000256" key="2">
    <source>
        <dbReference type="ARBA" id="ARBA00022741"/>
    </source>
</evidence>
<name>A0ABT2I4V2_9SPHN</name>
<gene>
    <name evidence="7" type="ORF">NZK81_09860</name>
</gene>
<keyword evidence="2" id="KW-0547">Nucleotide-binding</keyword>
<comment type="function">
    <text evidence="5">Part of the ABC transporter complex HmuTUV involved in hemin import. Responsible for energy coupling to the transport system.</text>
</comment>
<protein>
    <submittedName>
        <fullName evidence="7">ABC transporter ATP-binding protein</fullName>
    </submittedName>
</protein>
<evidence type="ECO:0000256" key="1">
    <source>
        <dbReference type="ARBA" id="ARBA00022448"/>
    </source>
</evidence>
<dbReference type="PANTHER" id="PTHR42794">
    <property type="entry name" value="HEMIN IMPORT ATP-BINDING PROTEIN HMUV"/>
    <property type="match status" value="1"/>
</dbReference>
<dbReference type="Proteomes" id="UP001165583">
    <property type="component" value="Unassembled WGS sequence"/>
</dbReference>
<dbReference type="PROSITE" id="PS00211">
    <property type="entry name" value="ABC_TRANSPORTER_1"/>
    <property type="match status" value="1"/>
</dbReference>
<keyword evidence="8" id="KW-1185">Reference proteome</keyword>
<keyword evidence="3 7" id="KW-0067">ATP-binding</keyword>
<dbReference type="Gene3D" id="3.40.50.300">
    <property type="entry name" value="P-loop containing nucleotide triphosphate hydrolases"/>
    <property type="match status" value="1"/>
</dbReference>
<dbReference type="SMART" id="SM00382">
    <property type="entry name" value="AAA"/>
    <property type="match status" value="1"/>
</dbReference>
<dbReference type="SUPFAM" id="SSF52540">
    <property type="entry name" value="P-loop containing nucleoside triphosphate hydrolases"/>
    <property type="match status" value="1"/>
</dbReference>
<evidence type="ECO:0000313" key="8">
    <source>
        <dbReference type="Proteomes" id="UP001165583"/>
    </source>
</evidence>
<evidence type="ECO:0000256" key="4">
    <source>
        <dbReference type="ARBA" id="ARBA00022967"/>
    </source>
</evidence>
<dbReference type="GO" id="GO:0005524">
    <property type="term" value="F:ATP binding"/>
    <property type="evidence" value="ECO:0007669"/>
    <property type="project" value="UniProtKB-KW"/>
</dbReference>
<dbReference type="PANTHER" id="PTHR42794:SF1">
    <property type="entry name" value="HEMIN IMPORT ATP-BINDING PROTEIN HMUV"/>
    <property type="match status" value="1"/>
</dbReference>